<dbReference type="PANTHER" id="PTHR43520">
    <property type="entry name" value="ATP7, ISOFORM B"/>
    <property type="match status" value="1"/>
</dbReference>
<dbReference type="SUPFAM" id="SSF56784">
    <property type="entry name" value="HAD-like"/>
    <property type="match status" value="1"/>
</dbReference>
<dbReference type="SUPFAM" id="SSF81665">
    <property type="entry name" value="Calcium ATPase, transmembrane domain M"/>
    <property type="match status" value="1"/>
</dbReference>
<dbReference type="Gene3D" id="2.70.150.10">
    <property type="entry name" value="Calcium-transporting ATPase, cytoplasmic transduction domain A"/>
    <property type="match status" value="1"/>
</dbReference>
<keyword evidence="11 14" id="KW-1133">Transmembrane helix</keyword>
<dbReference type="Gene3D" id="3.40.50.1000">
    <property type="entry name" value="HAD superfamily/HAD-like"/>
    <property type="match status" value="1"/>
</dbReference>
<dbReference type="SUPFAM" id="SSF55008">
    <property type="entry name" value="HMA, heavy metal-associated domain"/>
    <property type="match status" value="1"/>
</dbReference>
<evidence type="ECO:0000256" key="10">
    <source>
        <dbReference type="ARBA" id="ARBA00022967"/>
    </source>
</evidence>
<feature type="transmembrane region" description="Helical" evidence="14">
    <location>
        <begin position="696"/>
        <end position="718"/>
    </location>
</feature>
<feature type="transmembrane region" description="Helical" evidence="14">
    <location>
        <begin position="170"/>
        <end position="192"/>
    </location>
</feature>
<organism evidence="16 17">
    <name type="scientific">Alsobacter metallidurans</name>
    <dbReference type="NCBI Taxonomy" id="340221"/>
    <lineage>
        <taxon>Bacteria</taxon>
        <taxon>Pseudomonadati</taxon>
        <taxon>Pseudomonadota</taxon>
        <taxon>Alphaproteobacteria</taxon>
        <taxon>Hyphomicrobiales</taxon>
        <taxon>Alsobacteraceae</taxon>
        <taxon>Alsobacter</taxon>
    </lineage>
</organism>
<dbReference type="PRINTS" id="PR00119">
    <property type="entry name" value="CATATPASE"/>
</dbReference>
<dbReference type="CDD" id="cd00371">
    <property type="entry name" value="HMA"/>
    <property type="match status" value="1"/>
</dbReference>
<dbReference type="PANTHER" id="PTHR43520:SF8">
    <property type="entry name" value="P-TYPE CU(+) TRANSPORTER"/>
    <property type="match status" value="1"/>
</dbReference>
<dbReference type="InterPro" id="IPR023214">
    <property type="entry name" value="HAD_sf"/>
</dbReference>
<keyword evidence="6 14" id="KW-0812">Transmembrane</keyword>
<dbReference type="SFLD" id="SFLDG00002">
    <property type="entry name" value="C1.7:_P-type_atpase_like"/>
    <property type="match status" value="1"/>
</dbReference>
<dbReference type="GO" id="GO:0005524">
    <property type="term" value="F:ATP binding"/>
    <property type="evidence" value="ECO:0007669"/>
    <property type="project" value="UniProtKB-UniRule"/>
</dbReference>
<comment type="similarity">
    <text evidence="2 14">Belongs to the cation transport ATPase (P-type) (TC 3.A.3) family. Type IB subfamily.</text>
</comment>
<evidence type="ECO:0000256" key="6">
    <source>
        <dbReference type="ARBA" id="ARBA00022692"/>
    </source>
</evidence>
<evidence type="ECO:0000256" key="5">
    <source>
        <dbReference type="ARBA" id="ARBA00022475"/>
    </source>
</evidence>
<feature type="domain" description="HMA" evidence="15">
    <location>
        <begin position="6"/>
        <end position="70"/>
    </location>
</feature>
<dbReference type="PROSITE" id="PS01047">
    <property type="entry name" value="HMA_1"/>
    <property type="match status" value="1"/>
</dbReference>
<evidence type="ECO:0000256" key="11">
    <source>
        <dbReference type="ARBA" id="ARBA00022989"/>
    </source>
</evidence>
<dbReference type="GO" id="GO:0140581">
    <property type="term" value="F:P-type monovalent copper transporter activity"/>
    <property type="evidence" value="ECO:0007669"/>
    <property type="project" value="UniProtKB-EC"/>
</dbReference>
<protein>
    <recommendedName>
        <fullName evidence="3">P-type Cu(+) transporter</fullName>
        <ecNumber evidence="3">7.2.2.8</ecNumber>
    </recommendedName>
</protein>
<dbReference type="GO" id="GO:0005886">
    <property type="term" value="C:plasma membrane"/>
    <property type="evidence" value="ECO:0007669"/>
    <property type="project" value="UniProtKB-SubCell"/>
</dbReference>
<keyword evidence="17" id="KW-1185">Reference proteome</keyword>
<evidence type="ECO:0000256" key="1">
    <source>
        <dbReference type="ARBA" id="ARBA00004651"/>
    </source>
</evidence>
<dbReference type="EC" id="7.2.2.8" evidence="3"/>
<keyword evidence="12" id="KW-0406">Ion transport</keyword>
<keyword evidence="9 14" id="KW-0067">ATP-binding</keyword>
<keyword evidence="10" id="KW-1278">Translocase</keyword>
<evidence type="ECO:0000313" key="17">
    <source>
        <dbReference type="Proteomes" id="UP000603912"/>
    </source>
</evidence>
<evidence type="ECO:0000256" key="4">
    <source>
        <dbReference type="ARBA" id="ARBA00022448"/>
    </source>
</evidence>
<comment type="subcellular location">
    <subcellularLocation>
        <location evidence="1">Cell membrane</location>
        <topology evidence="1">Multi-pass membrane protein</topology>
    </subcellularLocation>
</comment>
<dbReference type="NCBIfam" id="TIGR01494">
    <property type="entry name" value="ATPase_P-type"/>
    <property type="match status" value="1"/>
</dbReference>
<evidence type="ECO:0000256" key="2">
    <source>
        <dbReference type="ARBA" id="ARBA00006024"/>
    </source>
</evidence>
<dbReference type="GO" id="GO:0043682">
    <property type="term" value="F:P-type divalent copper transporter activity"/>
    <property type="evidence" value="ECO:0007669"/>
    <property type="project" value="TreeGrafter"/>
</dbReference>
<dbReference type="InterPro" id="IPR023298">
    <property type="entry name" value="ATPase_P-typ_TM_dom_sf"/>
</dbReference>
<evidence type="ECO:0000256" key="3">
    <source>
        <dbReference type="ARBA" id="ARBA00012517"/>
    </source>
</evidence>
<feature type="transmembrane region" description="Helical" evidence="14">
    <location>
        <begin position="724"/>
        <end position="743"/>
    </location>
</feature>
<dbReference type="InterPro" id="IPR006121">
    <property type="entry name" value="HMA_dom"/>
</dbReference>
<dbReference type="Pfam" id="PF00702">
    <property type="entry name" value="Hydrolase"/>
    <property type="match status" value="1"/>
</dbReference>
<dbReference type="Gene3D" id="3.30.70.100">
    <property type="match status" value="1"/>
</dbReference>
<dbReference type="InterPro" id="IPR018303">
    <property type="entry name" value="ATPase_P-typ_P_site"/>
</dbReference>
<dbReference type="AlphaFoldDB" id="A0A917IAD5"/>
<keyword evidence="5 14" id="KW-1003">Cell membrane</keyword>
<feature type="transmembrane region" description="Helical" evidence="14">
    <location>
        <begin position="198"/>
        <end position="217"/>
    </location>
</feature>
<dbReference type="GO" id="GO:0060003">
    <property type="term" value="P:copper ion export"/>
    <property type="evidence" value="ECO:0007669"/>
    <property type="project" value="UniProtKB-ARBA"/>
</dbReference>
<dbReference type="EMBL" id="BMES01000002">
    <property type="protein sequence ID" value="GGH28060.1"/>
    <property type="molecule type" value="Genomic_DNA"/>
</dbReference>
<dbReference type="RefSeq" id="WP_188519164.1">
    <property type="nucleotide sequence ID" value="NZ_BMES01000002.1"/>
</dbReference>
<dbReference type="InterPro" id="IPR027256">
    <property type="entry name" value="P-typ_ATPase_IB"/>
</dbReference>
<dbReference type="InterPro" id="IPR017969">
    <property type="entry name" value="Heavy-metal-associated_CS"/>
</dbReference>
<evidence type="ECO:0000313" key="16">
    <source>
        <dbReference type="EMBL" id="GGH28060.1"/>
    </source>
</evidence>
<evidence type="ECO:0000256" key="9">
    <source>
        <dbReference type="ARBA" id="ARBA00022840"/>
    </source>
</evidence>
<dbReference type="InterPro" id="IPR008250">
    <property type="entry name" value="ATPase_P-typ_transduc_dom_A_sf"/>
</dbReference>
<dbReference type="Proteomes" id="UP000603912">
    <property type="component" value="Unassembled WGS sequence"/>
</dbReference>
<reference evidence="16" key="2">
    <citation type="submission" date="2020-09" db="EMBL/GenBank/DDBJ databases">
        <authorList>
            <person name="Sun Q."/>
            <person name="Zhou Y."/>
        </authorList>
    </citation>
    <scope>NUCLEOTIDE SEQUENCE</scope>
    <source>
        <strain evidence="16">CGMCC 1.12214</strain>
    </source>
</reference>
<dbReference type="FunFam" id="2.70.150.10:FF:000020">
    <property type="entry name" value="Copper-exporting P-type ATPase A"/>
    <property type="match status" value="1"/>
</dbReference>
<dbReference type="Gene3D" id="3.40.1110.10">
    <property type="entry name" value="Calcium-transporting ATPase, cytoplasmic domain N"/>
    <property type="match status" value="1"/>
</dbReference>
<name>A0A917IAD5_9HYPH</name>
<comment type="caution">
    <text evidence="16">The sequence shown here is derived from an EMBL/GenBank/DDBJ whole genome shotgun (WGS) entry which is preliminary data.</text>
</comment>
<evidence type="ECO:0000256" key="7">
    <source>
        <dbReference type="ARBA" id="ARBA00022723"/>
    </source>
</evidence>
<dbReference type="InterPro" id="IPR001757">
    <property type="entry name" value="P_typ_ATPase"/>
</dbReference>
<dbReference type="GO" id="GO:0005507">
    <property type="term" value="F:copper ion binding"/>
    <property type="evidence" value="ECO:0007669"/>
    <property type="project" value="TreeGrafter"/>
</dbReference>
<dbReference type="SUPFAM" id="SSF81653">
    <property type="entry name" value="Calcium ATPase, transduction domain A"/>
    <property type="match status" value="1"/>
</dbReference>
<dbReference type="InterPro" id="IPR023299">
    <property type="entry name" value="ATPase_P-typ_cyto_dom_N"/>
</dbReference>
<dbReference type="NCBIfam" id="TIGR01511">
    <property type="entry name" value="ATPase-IB1_Cu"/>
    <property type="match status" value="1"/>
</dbReference>
<reference evidence="16" key="1">
    <citation type="journal article" date="2014" name="Int. J. Syst. Evol. Microbiol.">
        <title>Complete genome sequence of Corynebacterium casei LMG S-19264T (=DSM 44701T), isolated from a smear-ripened cheese.</title>
        <authorList>
            <consortium name="US DOE Joint Genome Institute (JGI-PGF)"/>
            <person name="Walter F."/>
            <person name="Albersmeier A."/>
            <person name="Kalinowski J."/>
            <person name="Ruckert C."/>
        </authorList>
    </citation>
    <scope>NUCLEOTIDE SEQUENCE</scope>
    <source>
        <strain evidence="16">CGMCC 1.12214</strain>
    </source>
</reference>
<accession>A0A917IAD5</accession>
<dbReference type="Pfam" id="PF00403">
    <property type="entry name" value="HMA"/>
    <property type="match status" value="1"/>
</dbReference>
<proteinExistence type="inferred from homology"/>
<evidence type="ECO:0000256" key="12">
    <source>
        <dbReference type="ARBA" id="ARBA00023065"/>
    </source>
</evidence>
<evidence type="ECO:0000259" key="15">
    <source>
        <dbReference type="PROSITE" id="PS50846"/>
    </source>
</evidence>
<keyword evidence="4" id="KW-0813">Transport</keyword>
<sequence length="773" mass="79944">MTTAGHTIELAIEGMTCASCVSHVERALLRTPGVTAASVNLATERAAVTAPGVAPAALIEAVENAGYDAALASSGQEQTDRERENRAAEIAALRSDVVLAAIGTLPLLVLEMGAHLYAPFHHWLLGTFGEQPIRLISFVLATLVLFGPGLRFHRKGWPALVRLAPDMNSLVAVGAAAAYGYSLVATFAPEWLPENARFTYYEAAAVVVTLILLGRLFEARARGGAGEAIRRLLTLGAKTARVIRDGQEQDIAIEAVQVGDIVSVRPGEKIPVDGVIVEGASHIDEAMITGEPIPASRRVGDSVIGGSVNGVGAFRFRAARVGADTLLAQIVQTVQRAQGAKLPIQATVDRVTLWFVPAVMALATLTFAAWLTFGPSPALTYALVNAVAVLIIACPCAMGLATPTSIMVGTGKAAELGILFRRGEALQQLRNATVVAVDKTGTLTRGKPELTDIEALPGFAADDLLPLVAAVESRSEHPVAAAIVAEARRRGFAIPETAGFAAEPGYGVSAQVAGRTVQVGADRYMRKLGLDPAPLADAAARLGRDGKTPLYAAVDGRLAAILAVSDPIKPTTPAALDALRALGLRIVMITGDNRATADAIARRLGIDEVVAEVLPTDKAAVVARLQNDGAAKVAFIGDGVNDAPALAQADVGVAIGAGADIAIESADVVLMSGNLAGAANAIALSRATIRNIRENLAWAFGYNVVLIPVAAGALYPAFGILMSPMFAGLAMAFSSVSVVANALRLRGFRPVLREAEPAAPTGAHRPDAAGAVA</sequence>
<dbReference type="InterPro" id="IPR036163">
    <property type="entry name" value="HMA_dom_sf"/>
</dbReference>
<evidence type="ECO:0000256" key="8">
    <source>
        <dbReference type="ARBA" id="ARBA00022741"/>
    </source>
</evidence>
<keyword evidence="8 14" id="KW-0547">Nucleotide-binding</keyword>
<dbReference type="InterPro" id="IPR044492">
    <property type="entry name" value="P_typ_ATPase_HD_dom"/>
</dbReference>
<feature type="transmembrane region" description="Helical" evidence="14">
    <location>
        <begin position="379"/>
        <end position="402"/>
    </location>
</feature>
<dbReference type="NCBIfam" id="TIGR01525">
    <property type="entry name" value="ATPase-IB_hvy"/>
    <property type="match status" value="1"/>
</dbReference>
<dbReference type="PRINTS" id="PR00120">
    <property type="entry name" value="HATPASE"/>
</dbReference>
<dbReference type="GO" id="GO:0055070">
    <property type="term" value="P:copper ion homeostasis"/>
    <property type="evidence" value="ECO:0007669"/>
    <property type="project" value="TreeGrafter"/>
</dbReference>
<dbReference type="Pfam" id="PF00122">
    <property type="entry name" value="E1-E2_ATPase"/>
    <property type="match status" value="1"/>
</dbReference>
<feature type="transmembrane region" description="Helical" evidence="14">
    <location>
        <begin position="97"/>
        <end position="120"/>
    </location>
</feature>
<dbReference type="PROSITE" id="PS00154">
    <property type="entry name" value="ATPASE_E1_E2"/>
    <property type="match status" value="1"/>
</dbReference>
<feature type="transmembrane region" description="Helical" evidence="14">
    <location>
        <begin position="132"/>
        <end position="150"/>
    </location>
</feature>
<keyword evidence="13 14" id="KW-0472">Membrane</keyword>
<dbReference type="CDD" id="cd02094">
    <property type="entry name" value="P-type_ATPase_Cu-like"/>
    <property type="match status" value="1"/>
</dbReference>
<dbReference type="FunFam" id="3.30.70.100:FF:000005">
    <property type="entry name" value="Copper-exporting P-type ATPase A"/>
    <property type="match status" value="1"/>
</dbReference>
<evidence type="ECO:0000256" key="14">
    <source>
        <dbReference type="RuleBase" id="RU362081"/>
    </source>
</evidence>
<dbReference type="PROSITE" id="PS50846">
    <property type="entry name" value="HMA_2"/>
    <property type="match status" value="1"/>
</dbReference>
<evidence type="ECO:0000256" key="13">
    <source>
        <dbReference type="ARBA" id="ARBA00023136"/>
    </source>
</evidence>
<dbReference type="InterPro" id="IPR036412">
    <property type="entry name" value="HAD-like_sf"/>
</dbReference>
<gene>
    <name evidence="16" type="ORF">GCM10007036_37030</name>
</gene>
<dbReference type="SFLD" id="SFLDF00027">
    <property type="entry name" value="p-type_atpase"/>
    <property type="match status" value="1"/>
</dbReference>
<dbReference type="SFLD" id="SFLDS00003">
    <property type="entry name" value="Haloacid_Dehalogenase"/>
    <property type="match status" value="1"/>
</dbReference>
<dbReference type="GO" id="GO:0016887">
    <property type="term" value="F:ATP hydrolysis activity"/>
    <property type="evidence" value="ECO:0007669"/>
    <property type="project" value="InterPro"/>
</dbReference>
<keyword evidence="7 14" id="KW-0479">Metal-binding</keyword>
<feature type="transmembrane region" description="Helical" evidence="14">
    <location>
        <begin position="351"/>
        <end position="373"/>
    </location>
</feature>
<dbReference type="InterPro" id="IPR059000">
    <property type="entry name" value="ATPase_P-type_domA"/>
</dbReference>